<feature type="domain" description="Transposase IS200-like" evidence="1">
    <location>
        <begin position="9"/>
        <end position="123"/>
    </location>
</feature>
<dbReference type="PANTHER" id="PTHR34322">
    <property type="entry name" value="TRANSPOSASE, Y1_TNP DOMAIN-CONTAINING"/>
    <property type="match status" value="1"/>
</dbReference>
<dbReference type="GO" id="GO:0004803">
    <property type="term" value="F:transposase activity"/>
    <property type="evidence" value="ECO:0007669"/>
    <property type="project" value="InterPro"/>
</dbReference>
<evidence type="ECO:0000313" key="3">
    <source>
        <dbReference type="Proteomes" id="UP000198575"/>
    </source>
</evidence>
<dbReference type="SUPFAM" id="SSF143422">
    <property type="entry name" value="Transposase IS200-like"/>
    <property type="match status" value="1"/>
</dbReference>
<evidence type="ECO:0000313" key="2">
    <source>
        <dbReference type="EMBL" id="SFN01079.1"/>
    </source>
</evidence>
<dbReference type="Gene3D" id="3.30.70.1290">
    <property type="entry name" value="Transposase IS200-like"/>
    <property type="match status" value="1"/>
</dbReference>
<name>A0A1I4VIP5_9GAMM</name>
<dbReference type="Proteomes" id="UP000198575">
    <property type="component" value="Unassembled WGS sequence"/>
</dbReference>
<dbReference type="NCBIfam" id="NF047646">
    <property type="entry name" value="REP_Tyr_transpos"/>
    <property type="match status" value="1"/>
</dbReference>
<dbReference type="InterPro" id="IPR002686">
    <property type="entry name" value="Transposase_17"/>
</dbReference>
<accession>A0A1I4VIP5</accession>
<organism evidence="2 3">
    <name type="scientific">Dokdonella immobilis</name>
    <dbReference type="NCBI Taxonomy" id="578942"/>
    <lineage>
        <taxon>Bacteria</taxon>
        <taxon>Pseudomonadati</taxon>
        <taxon>Pseudomonadota</taxon>
        <taxon>Gammaproteobacteria</taxon>
        <taxon>Lysobacterales</taxon>
        <taxon>Rhodanobacteraceae</taxon>
        <taxon>Dokdonella</taxon>
    </lineage>
</organism>
<keyword evidence="3" id="KW-1185">Reference proteome</keyword>
<sequence>MARPLRIEFAGALYHVTSRGDRREDIYLDDVERMMFLEVLGEVCERFQWACHAYCLMSNHYHLLIETRDSTLAKGMRHLNGVFTQRSNRRHRRVGHVFQGRYKAILIQKEAYLLEVARYVVLNPVRAGMVRSVNDWPWSSYRATAGWVDVPPWLSIDWLLSAFGTRRKAAREAYRRFVSEGRGAGSIWDDLKRQMYLGDEAFVDRMIATLEGDALLDEVPTTQHRPPPMSLQQYAKAHRDRDHAIAAAYASGGYSMKTIGDHFGLHYSMVSRVIKKSRDSRFKT</sequence>
<dbReference type="InterPro" id="IPR036515">
    <property type="entry name" value="Transposase_17_sf"/>
</dbReference>
<protein>
    <submittedName>
        <fullName evidence="2">REP element-mobilizing transposase RayT</fullName>
    </submittedName>
</protein>
<dbReference type="STRING" id="578942.SAMN05216289_102137"/>
<reference evidence="2 3" key="1">
    <citation type="submission" date="2016-10" db="EMBL/GenBank/DDBJ databases">
        <authorList>
            <person name="de Groot N.N."/>
        </authorList>
    </citation>
    <scope>NUCLEOTIDE SEQUENCE [LARGE SCALE GENOMIC DNA]</scope>
    <source>
        <strain evidence="2 3">CGMCC 1.7659</strain>
    </source>
</reference>
<proteinExistence type="predicted"/>
<gene>
    <name evidence="2" type="ORF">SAMN05216289_102137</name>
</gene>
<dbReference type="EMBL" id="FOVF01000002">
    <property type="protein sequence ID" value="SFN01079.1"/>
    <property type="molecule type" value="Genomic_DNA"/>
</dbReference>
<dbReference type="AlphaFoldDB" id="A0A1I4VIP5"/>
<dbReference type="Pfam" id="PF01797">
    <property type="entry name" value="Y1_Tnp"/>
    <property type="match status" value="1"/>
</dbReference>
<dbReference type="RefSeq" id="WP_092404365.1">
    <property type="nucleotide sequence ID" value="NZ_FOVF01000002.1"/>
</dbReference>
<dbReference type="GO" id="GO:0006313">
    <property type="term" value="P:DNA transposition"/>
    <property type="evidence" value="ECO:0007669"/>
    <property type="project" value="InterPro"/>
</dbReference>
<dbReference type="GO" id="GO:0003677">
    <property type="term" value="F:DNA binding"/>
    <property type="evidence" value="ECO:0007669"/>
    <property type="project" value="InterPro"/>
</dbReference>
<dbReference type="PANTHER" id="PTHR34322:SF2">
    <property type="entry name" value="TRANSPOSASE IS200-LIKE DOMAIN-CONTAINING PROTEIN"/>
    <property type="match status" value="1"/>
</dbReference>
<dbReference type="OrthoDB" id="9814067at2"/>
<evidence type="ECO:0000259" key="1">
    <source>
        <dbReference type="SMART" id="SM01321"/>
    </source>
</evidence>
<dbReference type="SMART" id="SM01321">
    <property type="entry name" value="Y1_Tnp"/>
    <property type="match status" value="1"/>
</dbReference>